<evidence type="ECO:0000256" key="1">
    <source>
        <dbReference type="ARBA" id="ARBA00022729"/>
    </source>
</evidence>
<comment type="caution">
    <text evidence="3">The sequence shown here is derived from an EMBL/GenBank/DDBJ whole genome shotgun (WGS) entry which is preliminary data.</text>
</comment>
<dbReference type="PANTHER" id="PTHR30222:SF2">
    <property type="entry name" value="ABC TRANSPORTER SUBSTRATE-BINDING PROTEIN"/>
    <property type="match status" value="1"/>
</dbReference>
<evidence type="ECO:0000313" key="4">
    <source>
        <dbReference type="Proteomes" id="UP000523000"/>
    </source>
</evidence>
<dbReference type="PANTHER" id="PTHR30222">
    <property type="entry name" value="SPERMIDINE/PUTRESCINE-BINDING PERIPLASMIC PROTEIN"/>
    <property type="match status" value="1"/>
</dbReference>
<dbReference type="RefSeq" id="WP_183510061.1">
    <property type="nucleotide sequence ID" value="NZ_BAABGK010000036.1"/>
</dbReference>
<dbReference type="InterPro" id="IPR006059">
    <property type="entry name" value="SBP"/>
</dbReference>
<protein>
    <submittedName>
        <fullName evidence="3">Putative spermidine/putrescine transport system substrate-binding protein</fullName>
    </submittedName>
</protein>
<evidence type="ECO:0000256" key="2">
    <source>
        <dbReference type="SAM" id="SignalP"/>
    </source>
</evidence>
<organism evidence="3 4">
    <name type="scientific">Paeniglutamicibacter cryotolerans</name>
    <dbReference type="NCBI Taxonomy" id="670079"/>
    <lineage>
        <taxon>Bacteria</taxon>
        <taxon>Bacillati</taxon>
        <taxon>Actinomycetota</taxon>
        <taxon>Actinomycetes</taxon>
        <taxon>Micrococcales</taxon>
        <taxon>Micrococcaceae</taxon>
        <taxon>Paeniglutamicibacter</taxon>
    </lineage>
</organism>
<gene>
    <name evidence="3" type="ORF">E9229_000919</name>
</gene>
<dbReference type="AlphaFoldDB" id="A0A839QEN5"/>
<keyword evidence="1 2" id="KW-0732">Signal</keyword>
<feature type="chain" id="PRO_5032759605" evidence="2">
    <location>
        <begin position="37"/>
        <end position="375"/>
    </location>
</feature>
<proteinExistence type="predicted"/>
<accession>A0A839QEN5</accession>
<sequence>MIDSKSKKSRGFTVLSLAAASALLLSACGSSSGAPAAEVDLGSGPAKAGTVKADALKGQTLTFVSYGGLYQDGQMAAAITPFGKESGAKILSDGPTEYSKIKAQVESNNVSWDIVDTGSYWAASQCGTELMPLDLDIIDVSKVPEGLVSECAVPAMQYANVLMYNTDKYKDAPTSWADFFDTAKYPGKRSIDGTENIEAGIIEGALIADGVDPKDLYPLDMDRAFKKLDTIKDSLVYWTTGAQAQQMLESGEVDMSVMWSGRAFGAVDNGAHYAPLWDASAVVMDTLTVPKGAKNPQASMAAINYYLGAEQQAKLTEETSYSPINTEAKPNLSETAKNFLITDPAIAPKVLKSDFAWWGKNYTQVAEQWVAWVAK</sequence>
<dbReference type="EMBL" id="JACHVS010000001">
    <property type="protein sequence ID" value="MBB2994728.1"/>
    <property type="molecule type" value="Genomic_DNA"/>
</dbReference>
<reference evidence="3 4" key="1">
    <citation type="submission" date="2020-08" db="EMBL/GenBank/DDBJ databases">
        <title>Sequencing the genomes of 1000 actinobacteria strains.</title>
        <authorList>
            <person name="Klenk H.-P."/>
        </authorList>
    </citation>
    <scope>NUCLEOTIDE SEQUENCE [LARGE SCALE GENOMIC DNA]</scope>
    <source>
        <strain evidence="3 4">DSM 22826</strain>
    </source>
</reference>
<dbReference type="CDD" id="cd13589">
    <property type="entry name" value="PBP2_polyamine_RpCGA009"/>
    <property type="match status" value="1"/>
</dbReference>
<dbReference type="Pfam" id="PF13416">
    <property type="entry name" value="SBP_bac_8"/>
    <property type="match status" value="1"/>
</dbReference>
<evidence type="ECO:0000313" key="3">
    <source>
        <dbReference type="EMBL" id="MBB2994728.1"/>
    </source>
</evidence>
<keyword evidence="4" id="KW-1185">Reference proteome</keyword>
<dbReference type="SUPFAM" id="SSF53850">
    <property type="entry name" value="Periplasmic binding protein-like II"/>
    <property type="match status" value="1"/>
</dbReference>
<dbReference type="Proteomes" id="UP000523000">
    <property type="component" value="Unassembled WGS sequence"/>
</dbReference>
<feature type="signal peptide" evidence="2">
    <location>
        <begin position="1"/>
        <end position="36"/>
    </location>
</feature>
<name>A0A839QEN5_9MICC</name>
<dbReference type="PROSITE" id="PS51257">
    <property type="entry name" value="PROKAR_LIPOPROTEIN"/>
    <property type="match status" value="1"/>
</dbReference>
<dbReference type="Gene3D" id="3.40.190.10">
    <property type="entry name" value="Periplasmic binding protein-like II"/>
    <property type="match status" value="2"/>
</dbReference>